<evidence type="ECO:0000313" key="1">
    <source>
        <dbReference type="EMBL" id="OFA09044.1"/>
    </source>
</evidence>
<reference evidence="2" key="1">
    <citation type="journal article" date="2016" name="Front. Microbiol.">
        <title>Molecular Keys to the Janthinobacterium and Duganella spp. Interaction with the Plant Pathogen Fusarium graminearum.</title>
        <authorList>
            <person name="Haack F.S."/>
            <person name="Poehlein A."/>
            <person name="Kroger C."/>
            <person name="Voigt C.A."/>
            <person name="Piepenbring M."/>
            <person name="Bode H.B."/>
            <person name="Daniel R."/>
            <person name="Schafer W."/>
            <person name="Streit W.R."/>
        </authorList>
    </citation>
    <scope>NUCLEOTIDE SEQUENCE [LARGE SCALE GENOMIC DNA]</scope>
    <source>
        <strain evidence="2">T54</strain>
    </source>
</reference>
<dbReference type="RefSeq" id="WP_070245933.1">
    <property type="nucleotide sequence ID" value="NZ_LROM01000024.1"/>
</dbReference>
<dbReference type="EMBL" id="LROM01000024">
    <property type="protein sequence ID" value="OFA09044.1"/>
    <property type="molecule type" value="Genomic_DNA"/>
</dbReference>
<proteinExistence type="predicted"/>
<dbReference type="Proteomes" id="UP000175989">
    <property type="component" value="Unassembled WGS sequence"/>
</dbReference>
<protein>
    <submittedName>
        <fullName evidence="1">Uncharacterized protein</fullName>
    </submittedName>
</protein>
<organism evidence="1 2">
    <name type="scientific">Duganella phyllosphaerae</name>
    <dbReference type="NCBI Taxonomy" id="762836"/>
    <lineage>
        <taxon>Bacteria</taxon>
        <taxon>Pseudomonadati</taxon>
        <taxon>Pseudomonadota</taxon>
        <taxon>Betaproteobacteria</taxon>
        <taxon>Burkholderiales</taxon>
        <taxon>Oxalobacteraceae</taxon>
        <taxon>Telluria group</taxon>
        <taxon>Duganella</taxon>
    </lineage>
</organism>
<dbReference type="AlphaFoldDB" id="A0A1E7X7C9"/>
<sequence>MLNELQPDVRKLLDLVRKMENFDATLAAARAAGKPLEPAEAALDERKRMELESMHLLEKWGI</sequence>
<name>A0A1E7X7C9_9BURK</name>
<keyword evidence="2" id="KW-1185">Reference proteome</keyword>
<gene>
    <name evidence="1" type="ORF">DUPY_02860</name>
</gene>
<accession>A0A1E7X7C9</accession>
<evidence type="ECO:0000313" key="2">
    <source>
        <dbReference type="Proteomes" id="UP000175989"/>
    </source>
</evidence>
<comment type="caution">
    <text evidence="1">The sequence shown here is derived from an EMBL/GenBank/DDBJ whole genome shotgun (WGS) entry which is preliminary data.</text>
</comment>